<dbReference type="InterPro" id="IPR020094">
    <property type="entry name" value="TruA/RsuA/RluB/E/F_N"/>
</dbReference>
<comment type="similarity">
    <text evidence="1">Belongs to the tRNA pseudouridine synthase TruA family.</text>
</comment>
<dbReference type="AlphaFoldDB" id="U5EYI7"/>
<keyword evidence="2" id="KW-0819">tRNA processing</keyword>
<reference evidence="5" key="1">
    <citation type="journal article" date="2014" name="Insect Biochem. Mol. Biol.">
        <title>An insight into the sialome of the frog biting fly, Corethrella appendiculata.</title>
        <authorList>
            <person name="Ribeiro J.M.C."/>
            <person name="Chagas A.C."/>
            <person name="Pham V.M."/>
            <person name="Lounibos L.P."/>
            <person name="Calvo E."/>
        </authorList>
    </citation>
    <scope>NUCLEOTIDE SEQUENCE</scope>
    <source>
        <tissue evidence="5">Salivary glands</tissue>
    </source>
</reference>
<accession>U5EYI7</accession>
<dbReference type="FunFam" id="3.30.70.580:FF:000007">
    <property type="entry name" value="tRNA pseudouridine synthase"/>
    <property type="match status" value="1"/>
</dbReference>
<dbReference type="Gene3D" id="3.30.70.580">
    <property type="entry name" value="Pseudouridine synthase I, catalytic domain, N-terminal subdomain"/>
    <property type="match status" value="1"/>
</dbReference>
<dbReference type="GO" id="GO:0003723">
    <property type="term" value="F:RNA binding"/>
    <property type="evidence" value="ECO:0007669"/>
    <property type="project" value="InterPro"/>
</dbReference>
<dbReference type="GO" id="GO:0005737">
    <property type="term" value="C:cytoplasm"/>
    <property type="evidence" value="ECO:0007669"/>
    <property type="project" value="TreeGrafter"/>
</dbReference>
<evidence type="ECO:0000259" key="4">
    <source>
        <dbReference type="Pfam" id="PF01416"/>
    </source>
</evidence>
<dbReference type="HAMAP" id="MF_00171">
    <property type="entry name" value="TruA"/>
    <property type="match status" value="1"/>
</dbReference>
<dbReference type="EMBL" id="GANO01001979">
    <property type="protein sequence ID" value="JAB57892.1"/>
    <property type="molecule type" value="mRNA"/>
</dbReference>
<dbReference type="CDD" id="cd02569">
    <property type="entry name" value="PseudoU_synth_ScPus3"/>
    <property type="match status" value="1"/>
</dbReference>
<sequence length="470" mass="55176">MEKVVKINKKHKKHTKENLQQLSKEELIEKIIQIEAHNIQLKNIIQKLNADTDDNKGDEKSTKRRNFDFSKCTKRHILLRFFYLGWNYSGYAAQEDTNSTIEYYIFKALTRVCLIESRESSNYHRCGRTDKGVSSFYQVISIDIRSKFPIEQQFCEEGIKNELDYCQMLNRVLPEVIRCVSWAPITVPNYSARFDCYLRTYRYFFPRGNLNINAMRTAAKYLVGTHDFRNLCKMDVGNGVVTFIRRIQEADIVLSQKDQSNPEYDVFYFEFIGRAYLWHQVRCIVGVLLLIGQGNEEPSVIKDLLNVEGNPCKPQYSLAHDVPLNLYDCKFNSRSSFSYDSNSYKEEEQNENCEDESNKEVQLHDWVYNEESLGRVISDLQSQWTLSTTKTSMMREMLNSLNEIYVEKFPNSSKIDNNANVLLQGVKSKDYQKLMSRKKCESLENRIEHFSKKRRIQVNDNCTEDKQINP</sequence>
<dbReference type="PANTHER" id="PTHR11142">
    <property type="entry name" value="PSEUDOURIDYLATE SYNTHASE"/>
    <property type="match status" value="1"/>
</dbReference>
<dbReference type="SUPFAM" id="SSF55120">
    <property type="entry name" value="Pseudouridine synthase"/>
    <property type="match status" value="1"/>
</dbReference>
<name>U5EYI7_9DIPT</name>
<evidence type="ECO:0000313" key="5">
    <source>
        <dbReference type="EMBL" id="JAB57892.1"/>
    </source>
</evidence>
<dbReference type="GO" id="GO:0009982">
    <property type="term" value="F:pseudouridine synthase activity"/>
    <property type="evidence" value="ECO:0007669"/>
    <property type="project" value="InterPro"/>
</dbReference>
<dbReference type="GO" id="GO:0031119">
    <property type="term" value="P:tRNA pseudouridine synthesis"/>
    <property type="evidence" value="ECO:0007669"/>
    <property type="project" value="TreeGrafter"/>
</dbReference>
<evidence type="ECO:0000256" key="3">
    <source>
        <dbReference type="ARBA" id="ARBA00023235"/>
    </source>
</evidence>
<dbReference type="GO" id="GO:1990481">
    <property type="term" value="P:mRNA pseudouridine synthesis"/>
    <property type="evidence" value="ECO:0007669"/>
    <property type="project" value="TreeGrafter"/>
</dbReference>
<keyword evidence="3" id="KW-0413">Isomerase</keyword>
<dbReference type="GO" id="GO:0005634">
    <property type="term" value="C:nucleus"/>
    <property type="evidence" value="ECO:0007669"/>
    <property type="project" value="TreeGrafter"/>
</dbReference>
<dbReference type="InterPro" id="IPR001406">
    <property type="entry name" value="PsdUridine_synth_TruA"/>
</dbReference>
<dbReference type="InterPro" id="IPR020103">
    <property type="entry name" value="PsdUridine_synth_cat_dom_sf"/>
</dbReference>
<dbReference type="Pfam" id="PF01416">
    <property type="entry name" value="PseudoU_synth_1"/>
    <property type="match status" value="1"/>
</dbReference>
<dbReference type="InterPro" id="IPR020095">
    <property type="entry name" value="PsdUridine_synth_TruA_C"/>
</dbReference>
<dbReference type="InterPro" id="IPR020097">
    <property type="entry name" value="PsdUridine_synth_TruA_a/b_dom"/>
</dbReference>
<dbReference type="Gene3D" id="3.30.70.660">
    <property type="entry name" value="Pseudouridine synthase I, catalytic domain, C-terminal subdomain"/>
    <property type="match status" value="1"/>
</dbReference>
<evidence type="ECO:0000256" key="1">
    <source>
        <dbReference type="ARBA" id="ARBA00009375"/>
    </source>
</evidence>
<organism evidence="5">
    <name type="scientific">Corethrella appendiculata</name>
    <dbReference type="NCBI Taxonomy" id="1370023"/>
    <lineage>
        <taxon>Eukaryota</taxon>
        <taxon>Metazoa</taxon>
        <taxon>Ecdysozoa</taxon>
        <taxon>Arthropoda</taxon>
        <taxon>Hexapoda</taxon>
        <taxon>Insecta</taxon>
        <taxon>Pterygota</taxon>
        <taxon>Neoptera</taxon>
        <taxon>Endopterygota</taxon>
        <taxon>Diptera</taxon>
        <taxon>Nematocera</taxon>
        <taxon>Culicoidea</taxon>
        <taxon>Chaoboridae</taxon>
        <taxon>Corethrella</taxon>
    </lineage>
</organism>
<dbReference type="InterPro" id="IPR041707">
    <property type="entry name" value="Pus3-like"/>
</dbReference>
<dbReference type="NCBIfam" id="TIGR00071">
    <property type="entry name" value="hisT_truA"/>
    <property type="match status" value="1"/>
</dbReference>
<evidence type="ECO:0000256" key="2">
    <source>
        <dbReference type="ARBA" id="ARBA00022694"/>
    </source>
</evidence>
<protein>
    <submittedName>
        <fullName evidence="5">Putative pseudouridylate synthase</fullName>
    </submittedName>
</protein>
<feature type="domain" description="Pseudouridine synthase I TruA alpha/beta" evidence="4">
    <location>
        <begin position="218"/>
        <end position="332"/>
    </location>
</feature>
<dbReference type="PANTHER" id="PTHR11142:SF5">
    <property type="entry name" value="TRNA PSEUDOURIDINE(38_39) SYNTHASE"/>
    <property type="match status" value="1"/>
</dbReference>
<proteinExistence type="evidence at transcript level"/>